<dbReference type="NCBIfam" id="TIGR00254">
    <property type="entry name" value="GGDEF"/>
    <property type="match status" value="1"/>
</dbReference>
<organism evidence="2 3">
    <name type="scientific">Pontibacillus marinus BH030004 = DSM 16465</name>
    <dbReference type="NCBI Taxonomy" id="1385511"/>
    <lineage>
        <taxon>Bacteria</taxon>
        <taxon>Bacillati</taxon>
        <taxon>Bacillota</taxon>
        <taxon>Bacilli</taxon>
        <taxon>Bacillales</taxon>
        <taxon>Bacillaceae</taxon>
        <taxon>Pontibacillus</taxon>
    </lineage>
</organism>
<dbReference type="InterPro" id="IPR029016">
    <property type="entry name" value="GAF-like_dom_sf"/>
</dbReference>
<dbReference type="InterPro" id="IPR029787">
    <property type="entry name" value="Nucleotide_cyclase"/>
</dbReference>
<dbReference type="InterPro" id="IPR050469">
    <property type="entry name" value="Diguanylate_Cyclase"/>
</dbReference>
<dbReference type="GO" id="GO:0043709">
    <property type="term" value="P:cell adhesion involved in single-species biofilm formation"/>
    <property type="evidence" value="ECO:0007669"/>
    <property type="project" value="TreeGrafter"/>
</dbReference>
<gene>
    <name evidence="2" type="ORF">N783_18110</name>
</gene>
<dbReference type="SUPFAM" id="SSF55073">
    <property type="entry name" value="Nucleotide cyclase"/>
    <property type="match status" value="1"/>
</dbReference>
<proteinExistence type="predicted"/>
<dbReference type="AlphaFoldDB" id="A0A0A5FZI5"/>
<dbReference type="PROSITE" id="PS50887">
    <property type="entry name" value="GGDEF"/>
    <property type="match status" value="1"/>
</dbReference>
<dbReference type="PANTHER" id="PTHR45138">
    <property type="entry name" value="REGULATORY COMPONENTS OF SENSORY TRANSDUCTION SYSTEM"/>
    <property type="match status" value="1"/>
</dbReference>
<dbReference type="PANTHER" id="PTHR45138:SF9">
    <property type="entry name" value="DIGUANYLATE CYCLASE DGCM-RELATED"/>
    <property type="match status" value="1"/>
</dbReference>
<dbReference type="InterPro" id="IPR000160">
    <property type="entry name" value="GGDEF_dom"/>
</dbReference>
<evidence type="ECO:0000259" key="1">
    <source>
        <dbReference type="PROSITE" id="PS50887"/>
    </source>
</evidence>
<evidence type="ECO:0000313" key="3">
    <source>
        <dbReference type="Proteomes" id="UP000030403"/>
    </source>
</evidence>
<dbReference type="GO" id="GO:0052621">
    <property type="term" value="F:diguanylate cyclase activity"/>
    <property type="evidence" value="ECO:0007669"/>
    <property type="project" value="TreeGrafter"/>
</dbReference>
<dbReference type="STRING" id="1385511.GCA_000425225_01311"/>
<name>A0A0A5FZI5_9BACI</name>
<dbReference type="EMBL" id="AVPF01000062">
    <property type="protein sequence ID" value="KGX84235.1"/>
    <property type="molecule type" value="Genomic_DNA"/>
</dbReference>
<keyword evidence="3" id="KW-1185">Reference proteome</keyword>
<accession>A0A0A5FZI5</accession>
<dbReference type="eggNOG" id="COG2199">
    <property type="taxonomic scope" value="Bacteria"/>
</dbReference>
<dbReference type="RefSeq" id="WP_036843084.1">
    <property type="nucleotide sequence ID" value="NZ_AULJ01000013.1"/>
</dbReference>
<comment type="caution">
    <text evidence="2">The sequence shown here is derived from an EMBL/GenBank/DDBJ whole genome shotgun (WGS) entry which is preliminary data.</text>
</comment>
<dbReference type="CDD" id="cd01949">
    <property type="entry name" value="GGDEF"/>
    <property type="match status" value="1"/>
</dbReference>
<dbReference type="SMART" id="SM00267">
    <property type="entry name" value="GGDEF"/>
    <property type="match status" value="1"/>
</dbReference>
<dbReference type="Pfam" id="PF00990">
    <property type="entry name" value="GGDEF"/>
    <property type="match status" value="1"/>
</dbReference>
<dbReference type="Gene3D" id="3.30.450.40">
    <property type="match status" value="2"/>
</dbReference>
<reference evidence="2 3" key="1">
    <citation type="submission" date="2013-08" db="EMBL/GenBank/DDBJ databases">
        <authorList>
            <person name="Huang J."/>
            <person name="Wang G."/>
        </authorList>
    </citation>
    <scope>NUCLEOTIDE SEQUENCE [LARGE SCALE GENOMIC DNA]</scope>
    <source>
        <strain evidence="2 3">BH030004</strain>
    </source>
</reference>
<dbReference type="SMART" id="SM00065">
    <property type="entry name" value="GAF"/>
    <property type="match status" value="2"/>
</dbReference>
<dbReference type="InterPro" id="IPR043128">
    <property type="entry name" value="Rev_trsase/Diguanyl_cyclase"/>
</dbReference>
<protein>
    <submittedName>
        <fullName evidence="2">DeoR family transcriptional regulator</fullName>
    </submittedName>
</protein>
<dbReference type="Gene3D" id="3.30.70.270">
    <property type="match status" value="1"/>
</dbReference>
<feature type="domain" description="GGDEF" evidence="1">
    <location>
        <begin position="504"/>
        <end position="631"/>
    </location>
</feature>
<dbReference type="eggNOG" id="COG2205">
    <property type="taxonomic scope" value="Bacteria"/>
</dbReference>
<dbReference type="GO" id="GO:1902201">
    <property type="term" value="P:negative regulation of bacterial-type flagellum-dependent cell motility"/>
    <property type="evidence" value="ECO:0007669"/>
    <property type="project" value="TreeGrafter"/>
</dbReference>
<sequence>MITNNFQPQIYSDLKVRFYDLFTSKSNRSFEQFLDEMTVEMTKILCPSEIGIYIYDEWEDKFHLKSNATPDSHRIKRSPFTLSEWVEFKGENRLWDTEILNGYQLRNDNNDHSNFVIPLKVENRVFGFLFLAFSDFTFTKEFCTDLQAIGFEVLKVLMKMESYYRTLDEEKKYELLFRVTSKFHSSMNMDDVLAEIIDTLREVYPKFEYYLLLSHDYSTKRDLPIKELMYDQDITSKASAQAYLTGQIQFEDRMDQRKSCLYAPLKGKQGVYGVLQVIAPNSMLFPDDDIEFITLLANTAGNALENARLYQQSKRLISDLQLINETSHKLNSNLRLSETITYMADQIKHSFDAKEVGFVLFKDEEVTSYQILEESTEYFHTAEAEQFIHHLNDRLSNHQDALFIGDFSVKNPNLKCDYQSVMAIPMIQRGTVKGVVIVLHPTPYFFSFETFKLLQSLVHHSTLAFANSMLREELEQLVRTDYLTKLYSRKYLDETISDSISQGTYGVFMIVDIDNFKQINDRYGHQVGDQVIVQVGDLLNETIGSAGIVARWGGEELAIYLPRHSLEQAFAIAEGLRTTIESSTNPTVTISCGVSYWRGNQDNLKDYFIRADKALYEAKEAGKNQVRHEGEMGCIQY</sequence>
<dbReference type="Proteomes" id="UP000030403">
    <property type="component" value="Unassembled WGS sequence"/>
</dbReference>
<dbReference type="FunFam" id="3.30.70.270:FF:000001">
    <property type="entry name" value="Diguanylate cyclase domain protein"/>
    <property type="match status" value="1"/>
</dbReference>
<evidence type="ECO:0000313" key="2">
    <source>
        <dbReference type="EMBL" id="KGX84235.1"/>
    </source>
</evidence>
<dbReference type="SUPFAM" id="SSF55781">
    <property type="entry name" value="GAF domain-like"/>
    <property type="match status" value="2"/>
</dbReference>
<dbReference type="InterPro" id="IPR003018">
    <property type="entry name" value="GAF"/>
</dbReference>
<dbReference type="GO" id="GO:0005886">
    <property type="term" value="C:plasma membrane"/>
    <property type="evidence" value="ECO:0007669"/>
    <property type="project" value="TreeGrafter"/>
</dbReference>
<dbReference type="Pfam" id="PF13185">
    <property type="entry name" value="GAF_2"/>
    <property type="match status" value="1"/>
</dbReference>